<keyword evidence="3" id="KW-1185">Reference proteome</keyword>
<sequence length="209" mass="21336">MSPVNVIALAWDAAREHLDLFGGLGLCLGFAAGMMPRRSAILLTSAASSACFGLHFLRLGAQTGTAMCLVSVMQGVVAARWIGAEGRAAWVAPLFVASSLVAACLTLATWNGWPSACAGLGSLLATTARLQLDPQAMRRCFLGASSCWLAHNTLVGSVFGLTCDLLTISALLIALLRASPAKVLAPALASKADEPAGAAVSVGSIQTVV</sequence>
<gene>
    <name evidence="2" type="ORF">ACFQDP_02295</name>
</gene>
<feature type="transmembrane region" description="Helical" evidence="1">
    <location>
        <begin position="89"/>
        <end position="110"/>
    </location>
</feature>
<name>A0ABW1WHZ6_9HYPH</name>
<keyword evidence="1" id="KW-0812">Transmembrane</keyword>
<accession>A0ABW1WHZ6</accession>
<evidence type="ECO:0000313" key="2">
    <source>
        <dbReference type="EMBL" id="MFC6388192.1"/>
    </source>
</evidence>
<organism evidence="2 3">
    <name type="scientific">Methylorubrum zatmanii</name>
    <dbReference type="NCBI Taxonomy" id="29429"/>
    <lineage>
        <taxon>Bacteria</taxon>
        <taxon>Pseudomonadati</taxon>
        <taxon>Pseudomonadota</taxon>
        <taxon>Alphaproteobacteria</taxon>
        <taxon>Hyphomicrobiales</taxon>
        <taxon>Methylobacteriaceae</taxon>
        <taxon>Methylorubrum</taxon>
    </lineage>
</organism>
<proteinExistence type="predicted"/>
<feature type="transmembrane region" description="Helical" evidence="1">
    <location>
        <begin position="63"/>
        <end position="82"/>
    </location>
</feature>
<dbReference type="EMBL" id="JBHSTT010000007">
    <property type="protein sequence ID" value="MFC6388192.1"/>
    <property type="molecule type" value="Genomic_DNA"/>
</dbReference>
<keyword evidence="1" id="KW-1133">Transmembrane helix</keyword>
<feature type="transmembrane region" description="Helical" evidence="1">
    <location>
        <begin position="154"/>
        <end position="176"/>
    </location>
</feature>
<dbReference type="RefSeq" id="WP_192282514.1">
    <property type="nucleotide sequence ID" value="NZ_JBHSTT010000007.1"/>
</dbReference>
<keyword evidence="1" id="KW-0472">Membrane</keyword>
<reference evidence="3" key="1">
    <citation type="journal article" date="2019" name="Int. J. Syst. Evol. Microbiol.">
        <title>The Global Catalogue of Microorganisms (GCM) 10K type strain sequencing project: providing services to taxonomists for standard genome sequencing and annotation.</title>
        <authorList>
            <consortium name="The Broad Institute Genomics Platform"/>
            <consortium name="The Broad Institute Genome Sequencing Center for Infectious Disease"/>
            <person name="Wu L."/>
            <person name="Ma J."/>
        </authorList>
    </citation>
    <scope>NUCLEOTIDE SEQUENCE [LARGE SCALE GENOMIC DNA]</scope>
    <source>
        <strain evidence="3">CCUG 36916</strain>
    </source>
</reference>
<evidence type="ECO:0000256" key="1">
    <source>
        <dbReference type="SAM" id="Phobius"/>
    </source>
</evidence>
<protein>
    <submittedName>
        <fullName evidence="2">YgjV family protein</fullName>
    </submittedName>
</protein>
<dbReference type="Pfam" id="PF10688">
    <property type="entry name" value="Imp-YgjV"/>
    <property type="match status" value="1"/>
</dbReference>
<evidence type="ECO:0000313" key="3">
    <source>
        <dbReference type="Proteomes" id="UP001596237"/>
    </source>
</evidence>
<dbReference type="InterPro" id="IPR019629">
    <property type="entry name" value="Uncharacterised_HI1736/YgjV"/>
</dbReference>
<dbReference type="Proteomes" id="UP001596237">
    <property type="component" value="Unassembled WGS sequence"/>
</dbReference>
<comment type="caution">
    <text evidence="2">The sequence shown here is derived from an EMBL/GenBank/DDBJ whole genome shotgun (WGS) entry which is preliminary data.</text>
</comment>